<accession>I2FUR7</accession>
<dbReference type="STRING" id="1128400.I2FUR7"/>
<comment type="caution">
    <text evidence="2">The sequence shown here is derived from an EMBL/GenBank/DDBJ whole genome shotgun (WGS) entry which is preliminary data.</text>
</comment>
<gene>
    <name evidence="2" type="ORF">UHOR_14554</name>
</gene>
<feature type="compositionally biased region" description="Polar residues" evidence="1">
    <location>
        <begin position="19"/>
        <end position="29"/>
    </location>
</feature>
<feature type="region of interest" description="Disordered" evidence="1">
    <location>
        <begin position="1"/>
        <end position="37"/>
    </location>
</feature>
<feature type="compositionally biased region" description="Polar residues" evidence="1">
    <location>
        <begin position="1"/>
        <end position="11"/>
    </location>
</feature>
<evidence type="ECO:0000313" key="3">
    <source>
        <dbReference type="Proteomes" id="UP000006174"/>
    </source>
</evidence>
<organism evidence="2 3">
    <name type="scientific">Ustilago hordei</name>
    <name type="common">Barley covered smut fungus</name>
    <dbReference type="NCBI Taxonomy" id="120017"/>
    <lineage>
        <taxon>Eukaryota</taxon>
        <taxon>Fungi</taxon>
        <taxon>Dikarya</taxon>
        <taxon>Basidiomycota</taxon>
        <taxon>Ustilaginomycotina</taxon>
        <taxon>Ustilaginomycetes</taxon>
        <taxon>Ustilaginales</taxon>
        <taxon>Ustilaginaceae</taxon>
        <taxon>Ustilago</taxon>
    </lineage>
</organism>
<protein>
    <submittedName>
        <fullName evidence="2">Uncharacterized protein</fullName>
    </submittedName>
</protein>
<evidence type="ECO:0000313" key="2">
    <source>
        <dbReference type="EMBL" id="CCF50660.1"/>
    </source>
</evidence>
<sequence length="238" mass="24896">MSTAPSSQEPTATGPHQVPNATGPSQDPTVTGPLPDPFPAPVVGLPVPVQPTVLAPTPTVLPASNINSTTASAPTTTPAAPGQHFVTCSNLSASIGKLCQFFQDKIAKAFHKVAGAIHHPQLGVSSNPPQAMDGPLALLDPAFPACFGEYQSAITYPWLSLDLINKVHQDTLDIYNLPKWANPSWPGAPAQEDPAPVIIEGFLVVKAPSTSTSHCQFIKAVPNVMGPDAQEARRVEVI</sequence>
<keyword evidence="3" id="KW-1185">Reference proteome</keyword>
<dbReference type="EMBL" id="CAGI01000157">
    <property type="protein sequence ID" value="CCF50660.1"/>
    <property type="molecule type" value="Genomic_DNA"/>
</dbReference>
<evidence type="ECO:0000256" key="1">
    <source>
        <dbReference type="SAM" id="MobiDB-lite"/>
    </source>
</evidence>
<name>I2FUR7_USTHO</name>
<reference evidence="2 3" key="1">
    <citation type="journal article" date="2012" name="Plant Cell">
        <title>Genome comparison of barley and maize smut fungi reveals targeted loss of RNA silencing components and species-specific presence of transposable elements.</title>
        <authorList>
            <person name="Laurie J.D."/>
            <person name="Ali S."/>
            <person name="Linning R."/>
            <person name="Mannhaupt G."/>
            <person name="Wong P."/>
            <person name="Gueldener U."/>
            <person name="Muensterkoetter M."/>
            <person name="Moore R."/>
            <person name="Kahmann R."/>
            <person name="Bakkeren G."/>
            <person name="Schirawski J."/>
        </authorList>
    </citation>
    <scope>NUCLEOTIDE SEQUENCE [LARGE SCALE GENOMIC DNA]</scope>
    <source>
        <strain evidence="3">Uh4875-4</strain>
    </source>
</reference>
<dbReference type="HOGENOM" id="CLU_1166596_0_0_1"/>
<dbReference type="AlphaFoldDB" id="I2FUR7"/>
<dbReference type="Proteomes" id="UP000006174">
    <property type="component" value="Unassembled WGS sequence"/>
</dbReference>
<proteinExistence type="predicted"/>